<name>A0A2S0VTI9_9ALTE</name>
<dbReference type="InterPro" id="IPR020449">
    <property type="entry name" value="Tscrpt_reg_AraC-type_HTH"/>
</dbReference>
<proteinExistence type="predicted"/>
<protein>
    <submittedName>
        <fullName evidence="8">Uncharacterized protein</fullName>
    </submittedName>
</protein>
<dbReference type="InterPro" id="IPR002078">
    <property type="entry name" value="Sigma_54_int"/>
</dbReference>
<dbReference type="GO" id="GO:0003700">
    <property type="term" value="F:DNA-binding transcription factor activity"/>
    <property type="evidence" value="ECO:0007669"/>
    <property type="project" value="InterPro"/>
</dbReference>
<evidence type="ECO:0000313" key="8">
    <source>
        <dbReference type="EMBL" id="AWB67492.1"/>
    </source>
</evidence>
<evidence type="ECO:0000256" key="5">
    <source>
        <dbReference type="ARBA" id="ARBA00023163"/>
    </source>
</evidence>
<dbReference type="Gene3D" id="1.10.10.60">
    <property type="entry name" value="Homeodomain-like"/>
    <property type="match status" value="2"/>
</dbReference>
<keyword evidence="1" id="KW-0547">Nucleotide-binding</keyword>
<dbReference type="PROSITE" id="PS50045">
    <property type="entry name" value="SIGMA54_INTERACT_4"/>
    <property type="match status" value="1"/>
</dbReference>
<dbReference type="Proteomes" id="UP000244441">
    <property type="component" value="Chromosome"/>
</dbReference>
<gene>
    <name evidence="8" type="ORF">C2869_14050</name>
</gene>
<keyword evidence="4" id="KW-0238">DNA-binding</keyword>
<evidence type="ECO:0000256" key="4">
    <source>
        <dbReference type="ARBA" id="ARBA00023125"/>
    </source>
</evidence>
<feature type="domain" description="Sigma-54 factor interaction" evidence="7">
    <location>
        <begin position="124"/>
        <end position="337"/>
    </location>
</feature>
<dbReference type="EMBL" id="CP026604">
    <property type="protein sequence ID" value="AWB67492.1"/>
    <property type="molecule type" value="Genomic_DNA"/>
</dbReference>
<dbReference type="GO" id="GO:0005524">
    <property type="term" value="F:ATP binding"/>
    <property type="evidence" value="ECO:0007669"/>
    <property type="project" value="UniProtKB-KW"/>
</dbReference>
<dbReference type="SUPFAM" id="SSF46689">
    <property type="entry name" value="Homeodomain-like"/>
    <property type="match status" value="1"/>
</dbReference>
<evidence type="ECO:0000256" key="3">
    <source>
        <dbReference type="ARBA" id="ARBA00023015"/>
    </source>
</evidence>
<evidence type="ECO:0000256" key="2">
    <source>
        <dbReference type="ARBA" id="ARBA00022840"/>
    </source>
</evidence>
<dbReference type="SUPFAM" id="SSF52540">
    <property type="entry name" value="P-loop containing nucleoside triphosphate hydrolases"/>
    <property type="match status" value="1"/>
</dbReference>
<dbReference type="OrthoDB" id="7349394at2"/>
<dbReference type="GO" id="GO:0043565">
    <property type="term" value="F:sequence-specific DNA binding"/>
    <property type="evidence" value="ECO:0007669"/>
    <property type="project" value="InterPro"/>
</dbReference>
<dbReference type="PRINTS" id="PR00032">
    <property type="entry name" value="HTHARAC"/>
</dbReference>
<dbReference type="SMART" id="SM00342">
    <property type="entry name" value="HTH_ARAC"/>
    <property type="match status" value="1"/>
</dbReference>
<dbReference type="KEGG" id="cate:C2869_14050"/>
<dbReference type="InterPro" id="IPR058031">
    <property type="entry name" value="AAA_lid_NorR"/>
</dbReference>
<dbReference type="Pfam" id="PF25601">
    <property type="entry name" value="AAA_lid_14"/>
    <property type="match status" value="1"/>
</dbReference>
<dbReference type="Pfam" id="PF12833">
    <property type="entry name" value="HTH_18"/>
    <property type="match status" value="1"/>
</dbReference>
<keyword evidence="9" id="KW-1185">Reference proteome</keyword>
<dbReference type="AlphaFoldDB" id="A0A2S0VTI9"/>
<keyword evidence="2" id="KW-0067">ATP-binding</keyword>
<evidence type="ECO:0000259" key="7">
    <source>
        <dbReference type="PROSITE" id="PS50045"/>
    </source>
</evidence>
<dbReference type="Pfam" id="PF14532">
    <property type="entry name" value="Sigma54_activ_2"/>
    <property type="match status" value="1"/>
</dbReference>
<dbReference type="PANTHER" id="PTHR32071">
    <property type="entry name" value="TRANSCRIPTIONAL REGULATORY PROTEIN"/>
    <property type="match status" value="1"/>
</dbReference>
<keyword evidence="3" id="KW-0805">Transcription regulation</keyword>
<dbReference type="RefSeq" id="WP_108603539.1">
    <property type="nucleotide sequence ID" value="NZ_CP026604.1"/>
</dbReference>
<dbReference type="PROSITE" id="PS01124">
    <property type="entry name" value="HTH_ARAC_FAMILY_2"/>
    <property type="match status" value="1"/>
</dbReference>
<evidence type="ECO:0000259" key="6">
    <source>
        <dbReference type="PROSITE" id="PS01124"/>
    </source>
</evidence>
<dbReference type="InterPro" id="IPR027417">
    <property type="entry name" value="P-loop_NTPase"/>
</dbReference>
<dbReference type="InterPro" id="IPR018060">
    <property type="entry name" value="HTH_AraC"/>
</dbReference>
<sequence length="496" mass="55993">MEYSIPHEIGQTSQVRKLKDCLALTLDNANLKDASVQLFIQENPLAADAEITEFRGGGIKPPQSICSYPILYHRKQIGLLNLTEPANDSNAQVPVEVSRKIALLIKRFQATSLTKQHLGLNIGLLGQSDQVLTIESFIEKASNTSCPVIVEGEFGCEKLAVASAIHYNSNIKHKPFLEINCSVATFSEFRDTLLSGIQAASNGTIYLSDVDQLSFSQQNLLVELLSANSNTPESHYGMKNMLQNTRLIASSAEELHVQVSKNRFSKRLYSILNFLTVSIPPLRERRADIPEIVRDLVEKYKVYDEQCLSDEVVNRLVEFNWPENIVQLERVMARLLSLSNTNPVRIDELEKYAPEVFEAQSSAKNQASVMQLNLVNNLLAGDLSSFKSVHVKLQKALEFLALHFKESITLGCLANHAYVSESHLSYLFKQFLSRSFKQILAEMRIEQAKRIFKQTPHARITDVSLEVGFGDLSHFEKTFKRFTQLTPREYKKKQKS</sequence>
<keyword evidence="5" id="KW-0804">Transcription</keyword>
<accession>A0A2S0VTI9</accession>
<evidence type="ECO:0000313" key="9">
    <source>
        <dbReference type="Proteomes" id="UP000244441"/>
    </source>
</evidence>
<feature type="domain" description="HTH araC/xylS-type" evidence="6">
    <location>
        <begin position="394"/>
        <end position="493"/>
    </location>
</feature>
<organism evidence="8 9">
    <name type="scientific">Saccharobesus litoralis</name>
    <dbReference type="NCBI Taxonomy" id="2172099"/>
    <lineage>
        <taxon>Bacteria</taxon>
        <taxon>Pseudomonadati</taxon>
        <taxon>Pseudomonadota</taxon>
        <taxon>Gammaproteobacteria</taxon>
        <taxon>Alteromonadales</taxon>
        <taxon>Alteromonadaceae</taxon>
        <taxon>Saccharobesus</taxon>
    </lineage>
</organism>
<dbReference type="InterPro" id="IPR009057">
    <property type="entry name" value="Homeodomain-like_sf"/>
</dbReference>
<dbReference type="Gene3D" id="1.10.8.60">
    <property type="match status" value="1"/>
</dbReference>
<reference evidence="8 9" key="1">
    <citation type="submission" date="2018-01" db="EMBL/GenBank/DDBJ databases">
        <title>Genome sequence of a Cantenovulum-like bacteria.</title>
        <authorList>
            <person name="Tan W.R."/>
            <person name="Lau N.-S."/>
            <person name="Go F."/>
            <person name="Amirul A.-A.A."/>
        </authorList>
    </citation>
    <scope>NUCLEOTIDE SEQUENCE [LARGE SCALE GENOMIC DNA]</scope>
    <source>
        <strain evidence="8 9">CCB-QB4</strain>
    </source>
</reference>
<dbReference type="Gene3D" id="3.40.50.300">
    <property type="entry name" value="P-loop containing nucleotide triphosphate hydrolases"/>
    <property type="match status" value="1"/>
</dbReference>
<evidence type="ECO:0000256" key="1">
    <source>
        <dbReference type="ARBA" id="ARBA00022741"/>
    </source>
</evidence>